<dbReference type="GeneID" id="136080552"/>
<accession>A0ABM4BW71</accession>
<sequence length="222" mass="25454">MISARNKFLNNELNYKTKKNYNSLEIYSTKTVCMSGSKSVKQTSIKRKQEICLEDLHFPDDLEKSFYDGALLNESLCSPKKISKAEVIESKDQILNGSINELDTVPKKFSIRNCSLIKGVEHQIRKTKEQIVPESPFAESSIYNCKTKVFIVPETPMVNFINKNYERLAPKTPKIDFTEEPTLIFVAWKNPIVNSHNGARRFIVPETPLIDYSNEKKKSLVD</sequence>
<dbReference type="RefSeq" id="XP_065653437.1">
    <property type="nucleotide sequence ID" value="XM_065797365.1"/>
</dbReference>
<keyword evidence="1" id="KW-1185">Reference proteome</keyword>
<protein>
    <submittedName>
        <fullName evidence="2">Uncharacterized protein LOC136080552 isoform X1</fullName>
    </submittedName>
</protein>
<organism evidence="1 2">
    <name type="scientific">Hydra vulgaris</name>
    <name type="common">Hydra</name>
    <name type="synonym">Hydra attenuata</name>
    <dbReference type="NCBI Taxonomy" id="6087"/>
    <lineage>
        <taxon>Eukaryota</taxon>
        <taxon>Metazoa</taxon>
        <taxon>Cnidaria</taxon>
        <taxon>Hydrozoa</taxon>
        <taxon>Hydroidolina</taxon>
        <taxon>Anthoathecata</taxon>
        <taxon>Aplanulata</taxon>
        <taxon>Hydridae</taxon>
        <taxon>Hydra</taxon>
    </lineage>
</organism>
<evidence type="ECO:0000313" key="1">
    <source>
        <dbReference type="Proteomes" id="UP001652625"/>
    </source>
</evidence>
<dbReference type="Proteomes" id="UP001652625">
    <property type="component" value="Chromosome 05"/>
</dbReference>
<name>A0ABM4BW71_HYDVU</name>
<gene>
    <name evidence="2" type="primary">LOC136080552</name>
</gene>
<evidence type="ECO:0000313" key="2">
    <source>
        <dbReference type="RefSeq" id="XP_065653437.1"/>
    </source>
</evidence>
<reference evidence="2" key="1">
    <citation type="submission" date="2025-08" db="UniProtKB">
        <authorList>
            <consortium name="RefSeq"/>
        </authorList>
    </citation>
    <scope>IDENTIFICATION</scope>
</reference>
<proteinExistence type="predicted"/>